<name>A0A5N6VM40_9EURO</name>
<reference evidence="2" key="1">
    <citation type="submission" date="2019-04" db="EMBL/GenBank/DDBJ databases">
        <title>Friends and foes A comparative genomics studyof 23 Aspergillus species from section Flavi.</title>
        <authorList>
            <consortium name="DOE Joint Genome Institute"/>
            <person name="Kjaerbolling I."/>
            <person name="Vesth T."/>
            <person name="Frisvad J.C."/>
            <person name="Nybo J.L."/>
            <person name="Theobald S."/>
            <person name="Kildgaard S."/>
            <person name="Isbrandt T."/>
            <person name="Kuo A."/>
            <person name="Sato A."/>
            <person name="Lyhne E.K."/>
            <person name="Kogle M.E."/>
            <person name="Wiebenga A."/>
            <person name="Kun R.S."/>
            <person name="Lubbers R.J."/>
            <person name="Makela M.R."/>
            <person name="Barry K."/>
            <person name="Chovatia M."/>
            <person name="Clum A."/>
            <person name="Daum C."/>
            <person name="Haridas S."/>
            <person name="He G."/>
            <person name="LaButti K."/>
            <person name="Lipzen A."/>
            <person name="Mondo S."/>
            <person name="Riley R."/>
            <person name="Salamov A."/>
            <person name="Simmons B.A."/>
            <person name="Magnuson J.K."/>
            <person name="Henrissat B."/>
            <person name="Mortensen U.H."/>
            <person name="Larsen T.O."/>
            <person name="Devries R.P."/>
            <person name="Grigoriev I.V."/>
            <person name="Machida M."/>
            <person name="Baker S.E."/>
            <person name="Andersen M.R."/>
        </authorList>
    </citation>
    <scope>NUCLEOTIDE SEQUENCE [LARGE SCALE GENOMIC DNA]</scope>
    <source>
        <strain evidence="2">CBS 130015</strain>
    </source>
</reference>
<evidence type="ECO:0000313" key="1">
    <source>
        <dbReference type="EMBL" id="KAE8309625.1"/>
    </source>
</evidence>
<dbReference type="Proteomes" id="UP000325433">
    <property type="component" value="Unassembled WGS sequence"/>
</dbReference>
<protein>
    <submittedName>
        <fullName evidence="1">Uncharacterized protein</fullName>
    </submittedName>
</protein>
<dbReference type="AlphaFoldDB" id="A0A5N6VM40"/>
<dbReference type="EMBL" id="ML738364">
    <property type="protein sequence ID" value="KAE8309625.1"/>
    <property type="molecule type" value="Genomic_DNA"/>
</dbReference>
<organism evidence="1 2">
    <name type="scientific">Aspergillus transmontanensis</name>
    <dbReference type="NCBI Taxonomy" id="1034304"/>
    <lineage>
        <taxon>Eukaryota</taxon>
        <taxon>Fungi</taxon>
        <taxon>Dikarya</taxon>
        <taxon>Ascomycota</taxon>
        <taxon>Pezizomycotina</taxon>
        <taxon>Eurotiomycetes</taxon>
        <taxon>Eurotiomycetidae</taxon>
        <taxon>Eurotiales</taxon>
        <taxon>Aspergillaceae</taxon>
        <taxon>Aspergillus</taxon>
        <taxon>Aspergillus subgen. Circumdati</taxon>
    </lineage>
</organism>
<gene>
    <name evidence="1" type="ORF">BDV41DRAFT_547314</name>
</gene>
<proteinExistence type="predicted"/>
<accession>A0A5N6VM40</accession>
<evidence type="ECO:0000313" key="2">
    <source>
        <dbReference type="Proteomes" id="UP000325433"/>
    </source>
</evidence>
<keyword evidence="2" id="KW-1185">Reference proteome</keyword>
<sequence>MYLATGSTGKALSVLMGVSWGASVSGERRDPEECSESHFDAGLGHSLEDGVTALLST</sequence>